<gene>
    <name evidence="1" type="ORF">HU200_019299</name>
</gene>
<organism evidence="1 2">
    <name type="scientific">Digitaria exilis</name>
    <dbReference type="NCBI Taxonomy" id="1010633"/>
    <lineage>
        <taxon>Eukaryota</taxon>
        <taxon>Viridiplantae</taxon>
        <taxon>Streptophyta</taxon>
        <taxon>Embryophyta</taxon>
        <taxon>Tracheophyta</taxon>
        <taxon>Spermatophyta</taxon>
        <taxon>Magnoliopsida</taxon>
        <taxon>Liliopsida</taxon>
        <taxon>Poales</taxon>
        <taxon>Poaceae</taxon>
        <taxon>PACMAD clade</taxon>
        <taxon>Panicoideae</taxon>
        <taxon>Panicodae</taxon>
        <taxon>Paniceae</taxon>
        <taxon>Anthephorinae</taxon>
        <taxon>Digitaria</taxon>
    </lineage>
</organism>
<dbReference type="AlphaFoldDB" id="A0A835F2X4"/>
<reference evidence="1" key="1">
    <citation type="submission" date="2020-07" db="EMBL/GenBank/DDBJ databases">
        <title>Genome sequence and genetic diversity analysis of an under-domesticated orphan crop, white fonio (Digitaria exilis).</title>
        <authorList>
            <person name="Bennetzen J.L."/>
            <person name="Chen S."/>
            <person name="Ma X."/>
            <person name="Wang X."/>
            <person name="Yssel A.E.J."/>
            <person name="Chaluvadi S.R."/>
            <person name="Johnson M."/>
            <person name="Gangashetty P."/>
            <person name="Hamidou F."/>
            <person name="Sanogo M.D."/>
            <person name="Zwaenepoel A."/>
            <person name="Wallace J."/>
            <person name="Van De Peer Y."/>
            <person name="Van Deynze A."/>
        </authorList>
    </citation>
    <scope>NUCLEOTIDE SEQUENCE</scope>
    <source>
        <tissue evidence="1">Leaves</tissue>
    </source>
</reference>
<protein>
    <submittedName>
        <fullName evidence="1">Uncharacterized protein</fullName>
    </submittedName>
</protein>
<dbReference type="Proteomes" id="UP000636709">
    <property type="component" value="Unassembled WGS sequence"/>
</dbReference>
<evidence type="ECO:0000313" key="2">
    <source>
        <dbReference type="Proteomes" id="UP000636709"/>
    </source>
</evidence>
<comment type="caution">
    <text evidence="1">The sequence shown here is derived from an EMBL/GenBank/DDBJ whole genome shotgun (WGS) entry which is preliminary data.</text>
</comment>
<dbReference type="EMBL" id="JACEFO010001646">
    <property type="protein sequence ID" value="KAF8726820.1"/>
    <property type="molecule type" value="Genomic_DNA"/>
</dbReference>
<accession>A0A835F2X4</accession>
<name>A0A835F2X4_9POAL</name>
<sequence length="71" mass="7970">MSGRDENNSDFVLFWCVWDELRCLENSQHVQIVFSLGLPAAGSQADSVIPVKSCFDDPTDVEMMNCFHSSI</sequence>
<evidence type="ECO:0000313" key="1">
    <source>
        <dbReference type="EMBL" id="KAF8726820.1"/>
    </source>
</evidence>
<proteinExistence type="predicted"/>
<keyword evidence="2" id="KW-1185">Reference proteome</keyword>